<accession>A0A9E7N7F4</accession>
<keyword evidence="3" id="KW-1185">Reference proteome</keyword>
<evidence type="ECO:0000313" key="3">
    <source>
        <dbReference type="Proteomes" id="UP001057427"/>
    </source>
</evidence>
<gene>
    <name evidence="2" type="ORF">BAJUN_01290</name>
</gene>
<name>A0A9E7N7F4_9CAUD</name>
<sequence>MVPVLFFICLGVLLLALAVCIVQAYGTTLLNGPEAAQPWVFGAALTVLTLIYLIWHPAGPADFVRSLHFTAPPSPFQ</sequence>
<proteinExistence type="predicted"/>
<evidence type="ECO:0000313" key="2">
    <source>
        <dbReference type="EMBL" id="UTC29759.1"/>
    </source>
</evidence>
<keyword evidence="1" id="KW-1133">Transmembrane helix</keyword>
<dbReference type="Proteomes" id="UP001057427">
    <property type="component" value="Segment"/>
</dbReference>
<feature type="transmembrane region" description="Helical" evidence="1">
    <location>
        <begin position="36"/>
        <end position="55"/>
    </location>
</feature>
<keyword evidence="1" id="KW-0812">Transmembrane</keyword>
<reference evidence="2" key="1">
    <citation type="submission" date="2022-05" db="EMBL/GenBank/DDBJ databases">
        <authorList>
            <person name="Friedrich I."/>
            <person name="Poehlein A."/>
            <person name="Schneider D."/>
            <person name="Hertel R."/>
            <person name="Daniel R."/>
        </authorList>
    </citation>
    <scope>NUCLEOTIDE SEQUENCE</scope>
</reference>
<evidence type="ECO:0000256" key="1">
    <source>
        <dbReference type="SAM" id="Phobius"/>
    </source>
</evidence>
<organism evidence="2 3">
    <name type="scientific">Brevundimonas phage vB_BgoS-Bajun</name>
    <dbReference type="NCBI Taxonomy" id="2948594"/>
    <lineage>
        <taxon>Viruses</taxon>
        <taxon>Duplodnaviria</taxon>
        <taxon>Heunggongvirae</taxon>
        <taxon>Uroviricota</taxon>
        <taxon>Caudoviricetes</taxon>
        <taxon>Dolichocephalovirinae</taxon>
    </lineage>
</organism>
<keyword evidence="1" id="KW-0472">Membrane</keyword>
<protein>
    <submittedName>
        <fullName evidence="2">Uncharacterized protein</fullName>
    </submittedName>
</protein>
<dbReference type="EMBL" id="ON529858">
    <property type="protein sequence ID" value="UTC29759.1"/>
    <property type="molecule type" value="Genomic_DNA"/>
</dbReference>